<feature type="transmembrane region" description="Helical" evidence="1">
    <location>
        <begin position="20"/>
        <end position="36"/>
    </location>
</feature>
<protein>
    <recommendedName>
        <fullName evidence="3">Major facilitator superfamily (MFS) profile domain-containing protein</fullName>
    </recommendedName>
</protein>
<evidence type="ECO:0000313" key="2">
    <source>
        <dbReference type="EMBL" id="KKL03696.1"/>
    </source>
</evidence>
<reference evidence="2" key="1">
    <citation type="journal article" date="2015" name="Nature">
        <title>Complex archaea that bridge the gap between prokaryotes and eukaryotes.</title>
        <authorList>
            <person name="Spang A."/>
            <person name="Saw J.H."/>
            <person name="Jorgensen S.L."/>
            <person name="Zaremba-Niedzwiedzka K."/>
            <person name="Martijn J."/>
            <person name="Lind A.E."/>
            <person name="van Eijk R."/>
            <person name="Schleper C."/>
            <person name="Guy L."/>
            <person name="Ettema T.J."/>
        </authorList>
    </citation>
    <scope>NUCLEOTIDE SEQUENCE</scope>
</reference>
<accession>A0A0F9CDH0</accession>
<keyword evidence="1" id="KW-1133">Transmembrane helix</keyword>
<evidence type="ECO:0000256" key="1">
    <source>
        <dbReference type="SAM" id="Phobius"/>
    </source>
</evidence>
<feature type="transmembrane region" description="Helical" evidence="1">
    <location>
        <begin position="48"/>
        <end position="66"/>
    </location>
</feature>
<gene>
    <name evidence="2" type="ORF">LCGC14_2623540</name>
</gene>
<evidence type="ECO:0008006" key="3">
    <source>
        <dbReference type="Google" id="ProtNLM"/>
    </source>
</evidence>
<comment type="caution">
    <text evidence="2">The sequence shown here is derived from an EMBL/GenBank/DDBJ whole genome shotgun (WGS) entry which is preliminary data.</text>
</comment>
<organism evidence="2">
    <name type="scientific">marine sediment metagenome</name>
    <dbReference type="NCBI Taxonomy" id="412755"/>
    <lineage>
        <taxon>unclassified sequences</taxon>
        <taxon>metagenomes</taxon>
        <taxon>ecological metagenomes</taxon>
    </lineage>
</organism>
<sequence length="77" mass="8391">MSEMIERATGSSGDHVNDSLSRGLFVAVVQSILAFITIRVDALTSEDVVLLVPVTTMAGFLIWGLWDRFGRPRLPSA</sequence>
<keyword evidence="1" id="KW-0472">Membrane</keyword>
<dbReference type="AlphaFoldDB" id="A0A0F9CDH0"/>
<proteinExistence type="predicted"/>
<name>A0A0F9CDH0_9ZZZZ</name>
<keyword evidence="1" id="KW-0812">Transmembrane</keyword>
<dbReference type="EMBL" id="LAZR01044827">
    <property type="protein sequence ID" value="KKL03696.1"/>
    <property type="molecule type" value="Genomic_DNA"/>
</dbReference>